<dbReference type="EMBL" id="CP058350">
    <property type="protein sequence ID" value="QLF70788.1"/>
    <property type="molecule type" value="Genomic_DNA"/>
</dbReference>
<gene>
    <name evidence="2" type="ORF">FE840_015255</name>
</gene>
<accession>A0ABX6QQF2</accession>
<organism evidence="2 3">
    <name type="scientific">Peteryoungia desertarenae</name>
    <dbReference type="NCBI Taxonomy" id="1813451"/>
    <lineage>
        <taxon>Bacteria</taxon>
        <taxon>Pseudomonadati</taxon>
        <taxon>Pseudomonadota</taxon>
        <taxon>Alphaproteobacteria</taxon>
        <taxon>Hyphomicrobiales</taxon>
        <taxon>Rhizobiaceae</taxon>
        <taxon>Peteryoungia</taxon>
    </lineage>
</organism>
<dbReference type="Proteomes" id="UP000308530">
    <property type="component" value="Chromosome"/>
</dbReference>
<evidence type="ECO:0000313" key="2">
    <source>
        <dbReference type="EMBL" id="QLF70788.1"/>
    </source>
</evidence>
<keyword evidence="1" id="KW-0732">Signal</keyword>
<keyword evidence="3" id="KW-1185">Reference proteome</keyword>
<dbReference type="RefSeq" id="WP_138286342.1">
    <property type="nucleotide sequence ID" value="NZ_CP058350.1"/>
</dbReference>
<name>A0ABX6QQF2_9HYPH</name>
<reference evidence="2 3" key="1">
    <citation type="submission" date="2020-06" db="EMBL/GenBank/DDBJ databases">
        <title>Genome sequence of Rhizobium sp strain ADMK78.</title>
        <authorList>
            <person name="Rahi P."/>
        </authorList>
    </citation>
    <scope>NUCLEOTIDE SEQUENCE [LARGE SCALE GENOMIC DNA]</scope>
    <source>
        <strain evidence="2 3">ADMK78</strain>
    </source>
</reference>
<proteinExistence type="predicted"/>
<protein>
    <submittedName>
        <fullName evidence="2">Uncharacterized protein</fullName>
    </submittedName>
</protein>
<feature type="chain" id="PRO_5047270192" evidence="1">
    <location>
        <begin position="23"/>
        <end position="85"/>
    </location>
</feature>
<evidence type="ECO:0000313" key="3">
    <source>
        <dbReference type="Proteomes" id="UP000308530"/>
    </source>
</evidence>
<evidence type="ECO:0000256" key="1">
    <source>
        <dbReference type="SAM" id="SignalP"/>
    </source>
</evidence>
<sequence length="85" mass="8913">MMKIAMAAALIVVGTVSMTAGAKAETKVMPKAGSLVIVKSDRLAAPKGQAAAGENVAKEWTLACYREFGPDAKYPDEALLEKCLN</sequence>
<feature type="signal peptide" evidence="1">
    <location>
        <begin position="1"/>
        <end position="22"/>
    </location>
</feature>